<feature type="region of interest" description="Disordered" evidence="1">
    <location>
        <begin position="113"/>
        <end position="132"/>
    </location>
</feature>
<evidence type="ECO:0000256" key="1">
    <source>
        <dbReference type="SAM" id="MobiDB-lite"/>
    </source>
</evidence>
<feature type="region of interest" description="Disordered" evidence="1">
    <location>
        <begin position="385"/>
        <end position="408"/>
    </location>
</feature>
<organism evidence="3 4">
    <name type="scientific">Thalassiosira oceanica</name>
    <name type="common">Marine diatom</name>
    <dbReference type="NCBI Taxonomy" id="159749"/>
    <lineage>
        <taxon>Eukaryota</taxon>
        <taxon>Sar</taxon>
        <taxon>Stramenopiles</taxon>
        <taxon>Ochrophyta</taxon>
        <taxon>Bacillariophyta</taxon>
        <taxon>Coscinodiscophyceae</taxon>
        <taxon>Thalassiosirophycidae</taxon>
        <taxon>Thalassiosirales</taxon>
        <taxon>Thalassiosiraceae</taxon>
        <taxon>Thalassiosira</taxon>
    </lineage>
</organism>
<dbReference type="InterPro" id="IPR010314">
    <property type="entry name" value="E3_Ub_ligase_DUF913"/>
</dbReference>
<feature type="compositionally biased region" description="Low complexity" evidence="1">
    <location>
        <begin position="392"/>
        <end position="403"/>
    </location>
</feature>
<feature type="compositionally biased region" description="Basic and acidic residues" evidence="1">
    <location>
        <begin position="116"/>
        <end position="125"/>
    </location>
</feature>
<proteinExistence type="predicted"/>
<feature type="compositionally biased region" description="Basic and acidic residues" evidence="1">
    <location>
        <begin position="244"/>
        <end position="255"/>
    </location>
</feature>
<keyword evidence="4" id="KW-1185">Reference proteome</keyword>
<accession>K0TQT1</accession>
<reference evidence="3 4" key="1">
    <citation type="journal article" date="2012" name="Genome Biol.">
        <title>Genome and low-iron response of an oceanic diatom adapted to chronic iron limitation.</title>
        <authorList>
            <person name="Lommer M."/>
            <person name="Specht M."/>
            <person name="Roy A.S."/>
            <person name="Kraemer L."/>
            <person name="Andreson R."/>
            <person name="Gutowska M.A."/>
            <person name="Wolf J."/>
            <person name="Bergner S.V."/>
            <person name="Schilhabel M.B."/>
            <person name="Klostermeier U.C."/>
            <person name="Beiko R.G."/>
            <person name="Rosenstiel P."/>
            <person name="Hippler M."/>
            <person name="Laroche J."/>
        </authorList>
    </citation>
    <scope>NUCLEOTIDE SEQUENCE [LARGE SCALE GENOMIC DNA]</scope>
    <source>
        <strain evidence="3 4">CCMP1005</strain>
    </source>
</reference>
<dbReference type="EMBL" id="AGNL01001965">
    <property type="protein sequence ID" value="EJK76587.1"/>
    <property type="molecule type" value="Genomic_DNA"/>
</dbReference>
<feature type="region of interest" description="Disordered" evidence="1">
    <location>
        <begin position="212"/>
        <end position="255"/>
    </location>
</feature>
<dbReference type="AlphaFoldDB" id="K0TQT1"/>
<evidence type="ECO:0000313" key="3">
    <source>
        <dbReference type="EMBL" id="EJK76587.1"/>
    </source>
</evidence>
<dbReference type="Proteomes" id="UP000266841">
    <property type="component" value="Unassembled WGS sequence"/>
</dbReference>
<dbReference type="eggNOG" id="KOG0939">
    <property type="taxonomic scope" value="Eukaryota"/>
</dbReference>
<dbReference type="Pfam" id="PF06025">
    <property type="entry name" value="DUF913"/>
    <property type="match status" value="1"/>
</dbReference>
<dbReference type="OrthoDB" id="8068875at2759"/>
<gene>
    <name evidence="3" type="ORF">THAOC_01644</name>
</gene>
<comment type="caution">
    <text evidence="3">The sequence shown here is derived from an EMBL/GenBank/DDBJ whole genome shotgun (WGS) entry which is preliminary data.</text>
</comment>
<evidence type="ECO:0000259" key="2">
    <source>
        <dbReference type="Pfam" id="PF06025"/>
    </source>
</evidence>
<name>K0TQT1_THAOC</name>
<feature type="domain" description="DUF913" evidence="2">
    <location>
        <begin position="347"/>
        <end position="626"/>
    </location>
</feature>
<protein>
    <recommendedName>
        <fullName evidence="2">DUF913 domain-containing protein</fullName>
    </recommendedName>
</protein>
<feature type="region of interest" description="Disordered" evidence="1">
    <location>
        <begin position="1"/>
        <end position="27"/>
    </location>
</feature>
<evidence type="ECO:0000313" key="4">
    <source>
        <dbReference type="Proteomes" id="UP000266841"/>
    </source>
</evidence>
<sequence length="655" mass="68189">MLLDGPGRRRGTAGQVPPHRPPVHGDASAQVLGDAVPRGPLADPVVVPDRVPHGPAAVRPPLVGPARAVLPPEVDEAVGRRAAAGGAVGGGLGAPHPGDGERVLRRPAGAVRRARRPAEGDCERGQHRKAPSSLAALAASPVVPYAVRSLSLDVLTALVARRDPSGTLSLLARQNNVLAELGVGKGQYLGLLPALIRYSLASLNSFLLSGGPEGNDDNGEADAGRLKSEEGTDGNDDGGLALKSGEEEKKEETKRDVGLELGLAFLRATRPRSPPRGEAEELALEFVDSILTLTSAVISVPTGTASLTDCGLIPALVSTVALSGRPDPFGGTGSSYVGGLLRYVAAQAVTILEGAMVTHGNALSAFHELSGVDVLVKRIDVEMKRMRPSPPTGGETDAGAAGESEPRRPLTADASSRILLFSAANCLTVAYHHSEAPAAASAAPSAGELIRRPEMEGLLREVFGNMPEYGGALGSLLCTFVSHLMNQDPQIVHWAHRSGLASCFLGMFAARGAFGDDIASWDEPRLGPNTDLITSVPNVVAALSLTESGARSVREADPFSPLLAVFASRKYAMPNSRCLLSEMAAIVGTGLDEIMRHTPSLSETVMKAVVRVIRRVVYLGKKLAAKETDEDSQGGGARGRGRTSCSMVSLQSNVF</sequence>